<dbReference type="InterPro" id="IPR023674">
    <property type="entry name" value="Ribosomal_uL1-like"/>
</dbReference>
<dbReference type="Proteomes" id="UP000739538">
    <property type="component" value="Unassembled WGS sequence"/>
</dbReference>
<dbReference type="CDD" id="cd00403">
    <property type="entry name" value="Ribosomal_L1"/>
    <property type="match status" value="1"/>
</dbReference>
<dbReference type="GO" id="GO:0000049">
    <property type="term" value="F:tRNA binding"/>
    <property type="evidence" value="ECO:0007669"/>
    <property type="project" value="UniProtKB-KW"/>
</dbReference>
<dbReference type="SUPFAM" id="SSF56808">
    <property type="entry name" value="Ribosomal protein L1"/>
    <property type="match status" value="1"/>
</dbReference>
<keyword evidence="7 9" id="KW-0687">Ribonucleoprotein</keyword>
<evidence type="ECO:0000256" key="7">
    <source>
        <dbReference type="ARBA" id="ARBA00023274"/>
    </source>
</evidence>
<keyword evidence="4 9" id="KW-0810">Translation regulation</keyword>
<dbReference type="InterPro" id="IPR002143">
    <property type="entry name" value="Ribosomal_uL1"/>
</dbReference>
<comment type="function">
    <text evidence="9">Protein L1 is also a translational repressor protein, it controls the translation of the L11 operon by binding to its mRNA.</text>
</comment>
<name>A0A956SF09_UNCEI</name>
<evidence type="ECO:0000256" key="5">
    <source>
        <dbReference type="ARBA" id="ARBA00022884"/>
    </source>
</evidence>
<reference evidence="11" key="1">
    <citation type="submission" date="2020-04" db="EMBL/GenBank/DDBJ databases">
        <authorList>
            <person name="Zhang T."/>
        </authorList>
    </citation>
    <scope>NUCLEOTIDE SEQUENCE</scope>
    <source>
        <strain evidence="11">HKST-UBA02</strain>
    </source>
</reference>
<dbReference type="PANTHER" id="PTHR36427">
    <property type="entry name" value="54S RIBOSOMAL PROTEIN L1, MITOCHONDRIAL"/>
    <property type="match status" value="1"/>
</dbReference>
<keyword evidence="3 9" id="KW-0699">rRNA-binding</keyword>
<dbReference type="PANTHER" id="PTHR36427:SF3">
    <property type="entry name" value="LARGE RIBOSOMAL SUBUNIT PROTEIN UL1M"/>
    <property type="match status" value="1"/>
</dbReference>
<dbReference type="GO" id="GO:0006412">
    <property type="term" value="P:translation"/>
    <property type="evidence" value="ECO:0007669"/>
    <property type="project" value="UniProtKB-UniRule"/>
</dbReference>
<dbReference type="InterPro" id="IPR028364">
    <property type="entry name" value="Ribosomal_uL1/biogenesis"/>
</dbReference>
<dbReference type="Pfam" id="PF00687">
    <property type="entry name" value="Ribosomal_L1"/>
    <property type="match status" value="1"/>
</dbReference>
<dbReference type="PROSITE" id="PS01199">
    <property type="entry name" value="RIBOSOMAL_L1"/>
    <property type="match status" value="1"/>
</dbReference>
<accession>A0A956SF09</accession>
<comment type="subunit">
    <text evidence="9">Part of the 50S ribosomal subunit.</text>
</comment>
<evidence type="ECO:0000313" key="12">
    <source>
        <dbReference type="Proteomes" id="UP000739538"/>
    </source>
</evidence>
<evidence type="ECO:0000256" key="8">
    <source>
        <dbReference type="ARBA" id="ARBA00035241"/>
    </source>
</evidence>
<gene>
    <name evidence="9 11" type="primary">rplA</name>
    <name evidence="11" type="ORF">KDA27_19645</name>
</gene>
<dbReference type="GO" id="GO:0006417">
    <property type="term" value="P:regulation of translation"/>
    <property type="evidence" value="ECO:0007669"/>
    <property type="project" value="UniProtKB-KW"/>
</dbReference>
<reference evidence="11" key="2">
    <citation type="journal article" date="2021" name="Microbiome">
        <title>Successional dynamics and alternative stable states in a saline activated sludge microbial community over 9 years.</title>
        <authorList>
            <person name="Wang Y."/>
            <person name="Ye J."/>
            <person name="Ju F."/>
            <person name="Liu L."/>
            <person name="Boyd J.A."/>
            <person name="Deng Y."/>
            <person name="Parks D.H."/>
            <person name="Jiang X."/>
            <person name="Yin X."/>
            <person name="Woodcroft B.J."/>
            <person name="Tyson G.W."/>
            <person name="Hugenholtz P."/>
            <person name="Polz M.F."/>
            <person name="Zhang T."/>
        </authorList>
    </citation>
    <scope>NUCLEOTIDE SEQUENCE</scope>
    <source>
        <strain evidence="11">HKST-UBA02</strain>
    </source>
</reference>
<dbReference type="AlphaFoldDB" id="A0A956SF09"/>
<evidence type="ECO:0000256" key="3">
    <source>
        <dbReference type="ARBA" id="ARBA00022730"/>
    </source>
</evidence>
<keyword evidence="9" id="KW-0820">tRNA-binding</keyword>
<dbReference type="FunFam" id="3.40.50.790:FF:000001">
    <property type="entry name" value="50S ribosomal protein L1"/>
    <property type="match status" value="1"/>
</dbReference>
<keyword evidence="5 9" id="KW-0694">RNA-binding</keyword>
<evidence type="ECO:0000256" key="2">
    <source>
        <dbReference type="ARBA" id="ARBA00022491"/>
    </source>
</evidence>
<keyword evidence="2 9" id="KW-0678">Repressor</keyword>
<organism evidence="11 12">
    <name type="scientific">Eiseniibacteriota bacterium</name>
    <dbReference type="NCBI Taxonomy" id="2212470"/>
    <lineage>
        <taxon>Bacteria</taxon>
        <taxon>Candidatus Eiseniibacteriota</taxon>
    </lineage>
</organism>
<sequence length="229" mass="24428">MKLSKRRQKAEESAAAFEDKSLVGALGFVKENANAKFDETVEVAMRLGVNPKYADQMVRGTVVLPHGTGKTIRILVFAKGDKAKEAQDAGADFVGEADMVEKVQGGWTDFDLVITTPDMMAVVSRLGKILGPRGLMPNAKVGTVTMDVATAVQQAKAGKIEFRVDKAGNIHVPVGKASFDAERLIENARAVMHEVVRLKPSSAKGTYVKNITVSSTMGPGVKVDTAEAV</sequence>
<comment type="similarity">
    <text evidence="1 9 10">Belongs to the universal ribosomal protein uL1 family.</text>
</comment>
<dbReference type="PIRSF" id="PIRSF002155">
    <property type="entry name" value="Ribosomal_L1"/>
    <property type="match status" value="1"/>
</dbReference>
<dbReference type="Gene3D" id="3.40.50.790">
    <property type="match status" value="1"/>
</dbReference>
<dbReference type="Gene3D" id="3.30.190.20">
    <property type="match status" value="1"/>
</dbReference>
<evidence type="ECO:0000256" key="10">
    <source>
        <dbReference type="RuleBase" id="RU000659"/>
    </source>
</evidence>
<dbReference type="GO" id="GO:0019843">
    <property type="term" value="F:rRNA binding"/>
    <property type="evidence" value="ECO:0007669"/>
    <property type="project" value="UniProtKB-UniRule"/>
</dbReference>
<dbReference type="GO" id="GO:0015934">
    <property type="term" value="C:large ribosomal subunit"/>
    <property type="evidence" value="ECO:0007669"/>
    <property type="project" value="InterPro"/>
</dbReference>
<dbReference type="InterPro" id="IPR005878">
    <property type="entry name" value="Ribosom_uL1_bac-type"/>
</dbReference>
<dbReference type="EMBL" id="JAGQHS010000136">
    <property type="protein sequence ID" value="MCA9758016.1"/>
    <property type="molecule type" value="Genomic_DNA"/>
</dbReference>
<evidence type="ECO:0000256" key="1">
    <source>
        <dbReference type="ARBA" id="ARBA00010531"/>
    </source>
</evidence>
<evidence type="ECO:0000256" key="4">
    <source>
        <dbReference type="ARBA" id="ARBA00022845"/>
    </source>
</evidence>
<dbReference type="InterPro" id="IPR016095">
    <property type="entry name" value="Ribosomal_uL1_3-a/b-sand"/>
</dbReference>
<dbReference type="GO" id="GO:0003735">
    <property type="term" value="F:structural constituent of ribosome"/>
    <property type="evidence" value="ECO:0007669"/>
    <property type="project" value="InterPro"/>
</dbReference>
<comment type="caution">
    <text evidence="11">The sequence shown here is derived from an EMBL/GenBank/DDBJ whole genome shotgun (WGS) entry which is preliminary data.</text>
</comment>
<dbReference type="HAMAP" id="MF_01318_B">
    <property type="entry name" value="Ribosomal_uL1_B"/>
    <property type="match status" value="1"/>
</dbReference>
<comment type="function">
    <text evidence="9">Binds directly to 23S rRNA. The L1 stalk is quite mobile in the ribosome, and is involved in E site tRNA release.</text>
</comment>
<proteinExistence type="inferred from homology"/>
<protein>
    <recommendedName>
        <fullName evidence="8 9">Large ribosomal subunit protein uL1</fullName>
    </recommendedName>
</protein>
<keyword evidence="6 9" id="KW-0689">Ribosomal protein</keyword>
<dbReference type="NCBIfam" id="TIGR01169">
    <property type="entry name" value="rplA_bact"/>
    <property type="match status" value="1"/>
</dbReference>
<evidence type="ECO:0000313" key="11">
    <source>
        <dbReference type="EMBL" id="MCA9758016.1"/>
    </source>
</evidence>
<evidence type="ECO:0000256" key="9">
    <source>
        <dbReference type="HAMAP-Rule" id="MF_01318"/>
    </source>
</evidence>
<evidence type="ECO:0000256" key="6">
    <source>
        <dbReference type="ARBA" id="ARBA00022980"/>
    </source>
</evidence>
<dbReference type="InterPro" id="IPR023673">
    <property type="entry name" value="Ribosomal_uL1_CS"/>
</dbReference>